<dbReference type="Proteomes" id="UP001165041">
    <property type="component" value="Unassembled WGS sequence"/>
</dbReference>
<gene>
    <name evidence="1" type="ORF">Kpho02_38670</name>
</gene>
<proteinExistence type="predicted"/>
<dbReference type="EMBL" id="BSSA01000012">
    <property type="protein sequence ID" value="GLW71568.1"/>
    <property type="molecule type" value="Genomic_DNA"/>
</dbReference>
<accession>A0A9W6V2T4</accession>
<evidence type="ECO:0000313" key="2">
    <source>
        <dbReference type="Proteomes" id="UP001165041"/>
    </source>
</evidence>
<protein>
    <submittedName>
        <fullName evidence="1">Uncharacterized protein</fullName>
    </submittedName>
</protein>
<dbReference type="AlphaFoldDB" id="A0A9W6V2T4"/>
<name>A0A9W6V2T4_9ACTN</name>
<organism evidence="1 2">
    <name type="scientific">Kitasatospora phosalacinea</name>
    <dbReference type="NCBI Taxonomy" id="2065"/>
    <lineage>
        <taxon>Bacteria</taxon>
        <taxon>Bacillati</taxon>
        <taxon>Actinomycetota</taxon>
        <taxon>Actinomycetes</taxon>
        <taxon>Kitasatosporales</taxon>
        <taxon>Streptomycetaceae</taxon>
        <taxon>Kitasatospora</taxon>
    </lineage>
</organism>
<reference evidence="1" key="1">
    <citation type="submission" date="2023-02" db="EMBL/GenBank/DDBJ databases">
        <title>Kitasatospora phosalacinea NBRC 14627.</title>
        <authorList>
            <person name="Ichikawa N."/>
            <person name="Sato H."/>
            <person name="Tonouchi N."/>
        </authorList>
    </citation>
    <scope>NUCLEOTIDE SEQUENCE</scope>
    <source>
        <strain evidence="1">NBRC 14627</strain>
    </source>
</reference>
<sequence length="130" mass="14036">MDTGAVMAVEGVGNFLKVRLPVRLEDGRTVNHLLWARLDAATIEEVVQRVRAGTLTGHRFAGTLANGVRPWDGDLLDAPVVLEGRPPVAERAVGLCEVVESERPVLAGVLAGRWPAEQVLGERDPRLRTG</sequence>
<evidence type="ECO:0000313" key="1">
    <source>
        <dbReference type="EMBL" id="GLW71568.1"/>
    </source>
</evidence>
<comment type="caution">
    <text evidence="1">The sequence shown here is derived from an EMBL/GenBank/DDBJ whole genome shotgun (WGS) entry which is preliminary data.</text>
</comment>